<evidence type="ECO:0000256" key="7">
    <source>
        <dbReference type="ARBA" id="ARBA00023209"/>
    </source>
</evidence>
<comment type="pathway">
    <text evidence="1">Lipid metabolism.</text>
</comment>
<organism evidence="12 13">
    <name type="scientific">Desulfonispora thiosulfatigenes DSM 11270</name>
    <dbReference type="NCBI Taxonomy" id="656914"/>
    <lineage>
        <taxon>Bacteria</taxon>
        <taxon>Bacillati</taxon>
        <taxon>Bacillota</taxon>
        <taxon>Clostridia</taxon>
        <taxon>Eubacteriales</taxon>
        <taxon>Peptococcaceae</taxon>
        <taxon>Desulfonispora</taxon>
    </lineage>
</organism>
<dbReference type="HAMAP" id="MF_00663">
    <property type="entry name" value="PS_decarb_PSD_B_type2"/>
    <property type="match status" value="1"/>
</dbReference>
<evidence type="ECO:0000256" key="10">
    <source>
        <dbReference type="ARBA" id="ARBA00023317"/>
    </source>
</evidence>
<keyword evidence="2 11" id="KW-0444">Lipid biosynthesis</keyword>
<evidence type="ECO:0000256" key="8">
    <source>
        <dbReference type="ARBA" id="ARBA00023239"/>
    </source>
</evidence>
<keyword evidence="13" id="KW-1185">Reference proteome</keyword>
<dbReference type="PANTHER" id="PTHR10067">
    <property type="entry name" value="PHOSPHATIDYLSERINE DECARBOXYLASE"/>
    <property type="match status" value="1"/>
</dbReference>
<comment type="subunit">
    <text evidence="11">Heterodimer of a large membrane-associated beta subunit and a small pyruvoyl-containing alpha subunit.</text>
</comment>
<accession>A0A1W1VHS6</accession>
<feature type="active site" description="Charge relay system; for autoendoproteolytic cleavage activity" evidence="11">
    <location>
        <position position="114"/>
    </location>
</feature>
<keyword evidence="3 11" id="KW-0210">Decarboxylase</keyword>
<keyword evidence="8 11" id="KW-0456">Lyase</keyword>
<dbReference type="AlphaFoldDB" id="A0A1W1VHS6"/>
<comment type="similarity">
    <text evidence="11">Belongs to the phosphatidylserine decarboxylase family. PSD-B subfamily. Prokaryotic type II sub-subfamily.</text>
</comment>
<comment type="catalytic activity">
    <reaction evidence="11">
        <text>a 1,2-diacyl-sn-glycero-3-phospho-L-serine + H(+) = a 1,2-diacyl-sn-glycero-3-phosphoethanolamine + CO2</text>
        <dbReference type="Rhea" id="RHEA:20828"/>
        <dbReference type="ChEBI" id="CHEBI:15378"/>
        <dbReference type="ChEBI" id="CHEBI:16526"/>
        <dbReference type="ChEBI" id="CHEBI:57262"/>
        <dbReference type="ChEBI" id="CHEBI:64612"/>
        <dbReference type="EC" id="4.1.1.65"/>
    </reaction>
</comment>
<evidence type="ECO:0000256" key="4">
    <source>
        <dbReference type="ARBA" id="ARBA00023098"/>
    </source>
</evidence>
<evidence type="ECO:0000256" key="11">
    <source>
        <dbReference type="HAMAP-Rule" id="MF_00663"/>
    </source>
</evidence>
<feature type="chain" id="PRO_5023386378" description="Phosphatidylserine decarboxylase alpha chain" evidence="11">
    <location>
        <begin position="257"/>
        <end position="297"/>
    </location>
</feature>
<comment type="pathway">
    <text evidence="11">Phospholipid metabolism; phosphatidylethanolamine biosynthesis; phosphatidylethanolamine from CDP-diacylglycerol: step 2/2.</text>
</comment>
<keyword evidence="4 11" id="KW-0443">Lipid metabolism</keyword>
<dbReference type="NCBIfam" id="NF001941">
    <property type="entry name" value="PRK00723.1"/>
    <property type="match status" value="1"/>
</dbReference>
<dbReference type="PANTHER" id="PTHR10067:SF17">
    <property type="entry name" value="PHOSPHATIDYLSERINE DECARBOXYLASE PROENZYME 2"/>
    <property type="match status" value="1"/>
</dbReference>
<dbReference type="UniPathway" id="UPA00558">
    <property type="reaction ID" value="UER00616"/>
</dbReference>
<gene>
    <name evidence="11" type="primary">psd</name>
    <name evidence="12" type="ORF">SAMN00017405_2116</name>
</gene>
<proteinExistence type="inferred from homology"/>
<dbReference type="RefSeq" id="WP_084053747.1">
    <property type="nucleotide sequence ID" value="NZ_FWWT01000021.1"/>
</dbReference>
<dbReference type="GO" id="GO:0005886">
    <property type="term" value="C:plasma membrane"/>
    <property type="evidence" value="ECO:0007669"/>
    <property type="project" value="UniProtKB-SubCell"/>
</dbReference>
<dbReference type="GO" id="GO:0006646">
    <property type="term" value="P:phosphatidylethanolamine biosynthetic process"/>
    <property type="evidence" value="ECO:0007669"/>
    <property type="project" value="UniProtKB-UniRule"/>
</dbReference>
<comment type="subcellular location">
    <subcellularLocation>
        <location evidence="11">Cell membrane</location>
        <topology evidence="11">Peripheral membrane protein</topology>
    </subcellularLocation>
</comment>
<dbReference type="Pfam" id="PF02666">
    <property type="entry name" value="PS_Dcarbxylase"/>
    <property type="match status" value="1"/>
</dbReference>
<keyword evidence="7 11" id="KW-0594">Phospholipid biosynthesis</keyword>
<evidence type="ECO:0000256" key="3">
    <source>
        <dbReference type="ARBA" id="ARBA00022793"/>
    </source>
</evidence>
<feature type="modified residue" description="Pyruvic acid (Ser); by autocatalysis" evidence="11">
    <location>
        <position position="257"/>
    </location>
</feature>
<keyword evidence="5 11" id="KW-0472">Membrane</keyword>
<evidence type="ECO:0000256" key="1">
    <source>
        <dbReference type="ARBA" id="ARBA00005189"/>
    </source>
</evidence>
<feature type="chain" id="PRO_5023386379" description="Phosphatidylserine decarboxylase beta chain" evidence="11">
    <location>
        <begin position="1"/>
        <end position="256"/>
    </location>
</feature>
<feature type="active site" description="Charge relay system; for autoendoproteolytic cleavage activity" evidence="11">
    <location>
        <position position="170"/>
    </location>
</feature>
<dbReference type="STRING" id="656914.SAMN00017405_2116"/>
<dbReference type="InterPro" id="IPR033177">
    <property type="entry name" value="PSD-B"/>
</dbReference>
<evidence type="ECO:0000256" key="6">
    <source>
        <dbReference type="ARBA" id="ARBA00023145"/>
    </source>
</evidence>
<sequence length="297" mass="34158">MKIKYIDRNSKKIEEEKVLGDKSLRWLYEHPMGMGLLEMFFKKKFFSFIYGKVQDTKYSKRKINNFIKNFDIDMKDYKLNSGDYRTFNDFFIREINEGARPVEKDINRLISPADGKLLAYKNIDIQKILQIKGITYSLVELLDDEKLARKYDNGICIVIRLAPTDYHRFHFPDGGLAEQSKKIKGDFYSVNPIALQKVALLYCKNKREISLLKSDNFGDISLIEVGATCVGSIIQTYTPGEEIKKGDEKGYFKFGGSTVIMFLEEGRVILDEDLLVNSQNGLETKVKMGMGIASRIN</sequence>
<feature type="active site" description="Charge relay system; for autoendoproteolytic cleavage activity" evidence="11">
    <location>
        <position position="257"/>
    </location>
</feature>
<dbReference type="NCBIfam" id="TIGR00163">
    <property type="entry name" value="PS_decarb"/>
    <property type="match status" value="1"/>
</dbReference>
<feature type="active site" description="Schiff-base intermediate with substrate; via pyruvic acid; for decarboxylase activity" evidence="11">
    <location>
        <position position="257"/>
    </location>
</feature>
<dbReference type="OrthoDB" id="9802030at2"/>
<feature type="site" description="Cleavage (non-hydrolytic); by autocatalysis" evidence="11">
    <location>
        <begin position="256"/>
        <end position="257"/>
    </location>
</feature>
<dbReference type="EC" id="4.1.1.65" evidence="11"/>
<dbReference type="GO" id="GO:0004609">
    <property type="term" value="F:phosphatidylserine decarboxylase activity"/>
    <property type="evidence" value="ECO:0007669"/>
    <property type="project" value="UniProtKB-UniRule"/>
</dbReference>
<keyword evidence="9 11" id="KW-1208">Phospholipid metabolism</keyword>
<evidence type="ECO:0000256" key="5">
    <source>
        <dbReference type="ARBA" id="ARBA00023136"/>
    </source>
</evidence>
<dbReference type="InterPro" id="IPR003817">
    <property type="entry name" value="PS_Dcarbxylase"/>
</dbReference>
<comment type="cofactor">
    <cofactor evidence="11">
        <name>pyruvate</name>
        <dbReference type="ChEBI" id="CHEBI:15361"/>
    </cofactor>
    <text evidence="11">Binds 1 pyruvoyl group covalently per subunit.</text>
</comment>
<reference evidence="12 13" key="1">
    <citation type="submission" date="2017-04" db="EMBL/GenBank/DDBJ databases">
        <authorList>
            <person name="Afonso C.L."/>
            <person name="Miller P.J."/>
            <person name="Scott M.A."/>
            <person name="Spackman E."/>
            <person name="Goraichik I."/>
            <person name="Dimitrov K.M."/>
            <person name="Suarez D.L."/>
            <person name="Swayne D.E."/>
        </authorList>
    </citation>
    <scope>NUCLEOTIDE SEQUENCE [LARGE SCALE GENOMIC DNA]</scope>
    <source>
        <strain evidence="12 13">DSM 11270</strain>
    </source>
</reference>
<evidence type="ECO:0000256" key="9">
    <source>
        <dbReference type="ARBA" id="ARBA00023264"/>
    </source>
</evidence>
<evidence type="ECO:0000313" key="13">
    <source>
        <dbReference type="Proteomes" id="UP000192731"/>
    </source>
</evidence>
<keyword evidence="6 11" id="KW-0865">Zymogen</keyword>
<dbReference type="EMBL" id="FWWT01000021">
    <property type="protein sequence ID" value="SMB92886.1"/>
    <property type="molecule type" value="Genomic_DNA"/>
</dbReference>
<name>A0A1W1VHS6_DESTI</name>
<comment type="PTM">
    <text evidence="11">Is synthesized initially as an inactive proenzyme. Formation of the active enzyme involves a self-maturation process in which the active site pyruvoyl group is generated from an internal serine residue via an autocatalytic post-translational modification. Two non-identical subunits are generated from the proenzyme in this reaction, and the pyruvate is formed at the N-terminus of the alpha chain, which is derived from the carboxyl end of the proenzyme. The autoendoproteolytic cleavage occurs by a canonical serine protease mechanism, in which the side chain hydroxyl group of the serine supplies its oxygen atom to form the C-terminus of the beta chain, while the remainder of the serine residue undergoes an oxidative deamination to produce ammonia and the pyruvoyl prosthetic group on the alpha chain. During this reaction, the Ser that is part of the protease active site of the proenzyme becomes the pyruvoyl prosthetic group, which constitutes an essential element of the active site of the mature decarboxylase.</text>
</comment>
<dbReference type="InterPro" id="IPR033179">
    <property type="entry name" value="PSD_type2_pro"/>
</dbReference>
<dbReference type="Proteomes" id="UP000192731">
    <property type="component" value="Unassembled WGS sequence"/>
</dbReference>
<evidence type="ECO:0000256" key="2">
    <source>
        <dbReference type="ARBA" id="ARBA00022516"/>
    </source>
</evidence>
<keyword evidence="11" id="KW-1003">Cell membrane</keyword>
<comment type="function">
    <text evidence="11">Catalyzes the formation of phosphatidylethanolamine (PtdEtn) from phosphatidylserine (PtdSer).</text>
</comment>
<protein>
    <recommendedName>
        <fullName evidence="11">Phosphatidylserine decarboxylase proenzyme</fullName>
        <ecNumber evidence="11">4.1.1.65</ecNumber>
    </recommendedName>
    <component>
        <recommendedName>
            <fullName evidence="11">Phosphatidylserine decarboxylase alpha chain</fullName>
        </recommendedName>
    </component>
    <component>
        <recommendedName>
            <fullName evidence="11">Phosphatidylserine decarboxylase beta chain</fullName>
        </recommendedName>
    </component>
</protein>
<keyword evidence="10 11" id="KW-0670">Pyruvate</keyword>
<evidence type="ECO:0000313" key="12">
    <source>
        <dbReference type="EMBL" id="SMB92886.1"/>
    </source>
</evidence>